<keyword evidence="2" id="KW-1185">Reference proteome</keyword>
<proteinExistence type="predicted"/>
<dbReference type="Proteomes" id="UP000499080">
    <property type="component" value="Unassembled WGS sequence"/>
</dbReference>
<sequence>MPKLDQAILPRYNAGKLVLHLIGGEEYAEIRIRGLSPLGILTITLFSPDAKKIGETQKGKEIIPAFPLPDNHLGHWRGRPPILPFLINGSCTRKDPGWSFERFLLKRQLLLVIWRG</sequence>
<protein>
    <submittedName>
        <fullName evidence="1">Uncharacterized protein</fullName>
    </submittedName>
</protein>
<dbReference type="EMBL" id="BGPR01000002">
    <property type="protein sequence ID" value="GBL72974.1"/>
    <property type="molecule type" value="Genomic_DNA"/>
</dbReference>
<organism evidence="1 2">
    <name type="scientific">Araneus ventricosus</name>
    <name type="common">Orbweaver spider</name>
    <name type="synonym">Epeira ventricosa</name>
    <dbReference type="NCBI Taxonomy" id="182803"/>
    <lineage>
        <taxon>Eukaryota</taxon>
        <taxon>Metazoa</taxon>
        <taxon>Ecdysozoa</taxon>
        <taxon>Arthropoda</taxon>
        <taxon>Chelicerata</taxon>
        <taxon>Arachnida</taxon>
        <taxon>Araneae</taxon>
        <taxon>Araneomorphae</taxon>
        <taxon>Entelegynae</taxon>
        <taxon>Araneoidea</taxon>
        <taxon>Araneidae</taxon>
        <taxon>Araneus</taxon>
    </lineage>
</organism>
<evidence type="ECO:0000313" key="1">
    <source>
        <dbReference type="EMBL" id="GBL72974.1"/>
    </source>
</evidence>
<reference evidence="1 2" key="1">
    <citation type="journal article" date="2019" name="Sci. Rep.">
        <title>Orb-weaving spider Araneus ventricosus genome elucidates the spidroin gene catalogue.</title>
        <authorList>
            <person name="Kono N."/>
            <person name="Nakamura H."/>
            <person name="Ohtoshi R."/>
            <person name="Moran D.A.P."/>
            <person name="Shinohara A."/>
            <person name="Yoshida Y."/>
            <person name="Fujiwara M."/>
            <person name="Mori M."/>
            <person name="Tomita M."/>
            <person name="Arakawa K."/>
        </authorList>
    </citation>
    <scope>NUCLEOTIDE SEQUENCE [LARGE SCALE GENOMIC DNA]</scope>
</reference>
<accession>A0A4Y2A1T8</accession>
<dbReference type="AlphaFoldDB" id="A0A4Y2A1T8"/>
<comment type="caution">
    <text evidence="1">The sequence shown here is derived from an EMBL/GenBank/DDBJ whole genome shotgun (WGS) entry which is preliminary data.</text>
</comment>
<gene>
    <name evidence="1" type="ORF">AVEN_128153_1</name>
</gene>
<evidence type="ECO:0000313" key="2">
    <source>
        <dbReference type="Proteomes" id="UP000499080"/>
    </source>
</evidence>
<name>A0A4Y2A1T8_ARAVE</name>